<dbReference type="InterPro" id="IPR050366">
    <property type="entry name" value="BP-dependent_transpt_permease"/>
</dbReference>
<proteinExistence type="inferred from homology"/>
<evidence type="ECO:0000313" key="9">
    <source>
        <dbReference type="EMBL" id="KHD85273.1"/>
    </source>
</evidence>
<name>A0A0A6VCQ4_9BACI</name>
<dbReference type="STRING" id="363870.NG54_10080"/>
<dbReference type="PANTHER" id="PTHR43386:SF1">
    <property type="entry name" value="D,D-DIPEPTIDE TRANSPORT SYSTEM PERMEASE PROTEIN DDPC-RELATED"/>
    <property type="match status" value="1"/>
</dbReference>
<evidence type="ECO:0000256" key="7">
    <source>
        <dbReference type="RuleBase" id="RU363032"/>
    </source>
</evidence>
<protein>
    <submittedName>
        <fullName evidence="10">ABC transporter permease subunit</fullName>
    </submittedName>
    <submittedName>
        <fullName evidence="9">D-ala-D-ala transporter subunit</fullName>
    </submittedName>
</protein>
<dbReference type="PANTHER" id="PTHR43386">
    <property type="entry name" value="OLIGOPEPTIDE TRANSPORT SYSTEM PERMEASE PROTEIN APPC"/>
    <property type="match status" value="1"/>
</dbReference>
<comment type="similarity">
    <text evidence="7">Belongs to the binding-protein-dependent transport system permease family.</text>
</comment>
<sequence length="293" mass="32149">MMVASSITYSEKIRSLKTNPIWYKLKQNKMTWIGIFILGIIILLSLFAPIVTPYNPTKINISEKFQSPSFHHLFGTDEVGRDIFTRILYGARLSLGFGIVVIVIASLVGVVVGTVSGYVGRILDQIIMRIADMLLAFPNLILAMALAAVLGPSLQNAMIAIAIVKIPVYIRLARGEALVLKETLFVKSAETFGIGKIRIILKHFIPNSFSPVIIQATLDVGDAILLISTLGFLGLGAQPPTPEWGAMISVGWEYLLTYWWYPTFPGLMLFLSSGALNLIGDGIRDILDPKSAR</sequence>
<dbReference type="EMBL" id="JAAIWK010000005">
    <property type="protein sequence ID" value="NEY19323.1"/>
    <property type="molecule type" value="Genomic_DNA"/>
</dbReference>
<keyword evidence="6 7" id="KW-0472">Membrane</keyword>
<feature type="transmembrane region" description="Helical" evidence="7">
    <location>
        <begin position="130"/>
        <end position="150"/>
    </location>
</feature>
<keyword evidence="5 7" id="KW-1133">Transmembrane helix</keyword>
<feature type="transmembrane region" description="Helical" evidence="7">
    <location>
        <begin position="32"/>
        <end position="51"/>
    </location>
</feature>
<reference evidence="9 11" key="1">
    <citation type="submission" date="2014-10" db="EMBL/GenBank/DDBJ databases">
        <title>Draft genome of phytase producing Bacillus ginsengihumi strain M2.11.</title>
        <authorList>
            <person name="Toymentseva A."/>
            <person name="Boulygina E.A."/>
            <person name="Kazakov S.V."/>
            <person name="Kayumov I."/>
            <person name="Suleimanova A.D."/>
            <person name="Mardanova A.M."/>
            <person name="Maria S.N."/>
            <person name="Sergey M.Y."/>
            <person name="Sharipova M.R."/>
        </authorList>
    </citation>
    <scope>NUCLEOTIDE SEQUENCE [LARGE SCALE GENOMIC DNA]</scope>
    <source>
        <strain evidence="9 11">M2.11</strain>
    </source>
</reference>
<dbReference type="Proteomes" id="UP000030588">
    <property type="component" value="Unassembled WGS sequence"/>
</dbReference>
<dbReference type="Gene3D" id="1.10.3720.10">
    <property type="entry name" value="MetI-like"/>
    <property type="match status" value="1"/>
</dbReference>
<dbReference type="OrthoDB" id="9797472at2"/>
<evidence type="ECO:0000313" key="12">
    <source>
        <dbReference type="Proteomes" id="UP000476934"/>
    </source>
</evidence>
<keyword evidence="3" id="KW-1003">Cell membrane</keyword>
<reference evidence="10 12" key="3">
    <citation type="submission" date="2020-03" db="EMBL/GenBank/DDBJ databases">
        <title>Bacillus aquiflavi sp. nov., isolated from yellow water of strong flavor Chinese baijiu in Yibin region of China.</title>
        <authorList>
            <person name="Xie J."/>
        </authorList>
    </citation>
    <scope>NUCLEOTIDE SEQUENCE [LARGE SCALE GENOMIC DNA]</scope>
    <source>
        <strain evidence="10 12">Gsoil 114</strain>
    </source>
</reference>
<evidence type="ECO:0000259" key="8">
    <source>
        <dbReference type="PROSITE" id="PS50928"/>
    </source>
</evidence>
<comment type="caution">
    <text evidence="9">The sequence shown here is derived from an EMBL/GenBank/DDBJ whole genome shotgun (WGS) entry which is preliminary data.</text>
</comment>
<dbReference type="GO" id="GO:0005886">
    <property type="term" value="C:plasma membrane"/>
    <property type="evidence" value="ECO:0007669"/>
    <property type="project" value="UniProtKB-SubCell"/>
</dbReference>
<accession>A0A0A6VCQ4</accession>
<evidence type="ECO:0000313" key="11">
    <source>
        <dbReference type="Proteomes" id="UP000030588"/>
    </source>
</evidence>
<dbReference type="AlphaFoldDB" id="A0A0A6VCQ4"/>
<dbReference type="PROSITE" id="PS50928">
    <property type="entry name" value="ABC_TM1"/>
    <property type="match status" value="1"/>
</dbReference>
<dbReference type="InterPro" id="IPR035906">
    <property type="entry name" value="MetI-like_sf"/>
</dbReference>
<evidence type="ECO:0000256" key="2">
    <source>
        <dbReference type="ARBA" id="ARBA00022448"/>
    </source>
</evidence>
<dbReference type="Proteomes" id="UP000476934">
    <property type="component" value="Unassembled WGS sequence"/>
</dbReference>
<evidence type="ECO:0000256" key="4">
    <source>
        <dbReference type="ARBA" id="ARBA00022692"/>
    </source>
</evidence>
<feature type="domain" description="ABC transmembrane type-1" evidence="8">
    <location>
        <begin position="91"/>
        <end position="280"/>
    </location>
</feature>
<evidence type="ECO:0000256" key="6">
    <source>
        <dbReference type="ARBA" id="ARBA00023136"/>
    </source>
</evidence>
<organism evidence="9 11">
    <name type="scientific">Heyndrickxia ginsengihumi</name>
    <dbReference type="NCBI Taxonomy" id="363870"/>
    <lineage>
        <taxon>Bacteria</taxon>
        <taxon>Bacillati</taxon>
        <taxon>Bacillota</taxon>
        <taxon>Bacilli</taxon>
        <taxon>Bacillales</taxon>
        <taxon>Bacillaceae</taxon>
        <taxon>Heyndrickxia</taxon>
    </lineage>
</organism>
<evidence type="ECO:0000256" key="3">
    <source>
        <dbReference type="ARBA" id="ARBA00022475"/>
    </source>
</evidence>
<feature type="transmembrane region" description="Helical" evidence="7">
    <location>
        <begin position="95"/>
        <end position="118"/>
    </location>
</feature>
<dbReference type="EMBL" id="JRUN01000027">
    <property type="protein sequence ID" value="KHD85273.1"/>
    <property type="molecule type" value="Genomic_DNA"/>
</dbReference>
<keyword evidence="2 7" id="KW-0813">Transport</keyword>
<keyword evidence="4 7" id="KW-0812">Transmembrane</keyword>
<dbReference type="Pfam" id="PF12911">
    <property type="entry name" value="OppC_N"/>
    <property type="match status" value="1"/>
</dbReference>
<dbReference type="InterPro" id="IPR000515">
    <property type="entry name" value="MetI-like"/>
</dbReference>
<evidence type="ECO:0000256" key="1">
    <source>
        <dbReference type="ARBA" id="ARBA00004651"/>
    </source>
</evidence>
<keyword evidence="12" id="KW-1185">Reference proteome</keyword>
<evidence type="ECO:0000313" key="10">
    <source>
        <dbReference type="EMBL" id="NEY19323.1"/>
    </source>
</evidence>
<evidence type="ECO:0000256" key="5">
    <source>
        <dbReference type="ARBA" id="ARBA00022989"/>
    </source>
</evidence>
<dbReference type="Pfam" id="PF00528">
    <property type="entry name" value="BPD_transp_1"/>
    <property type="match status" value="1"/>
</dbReference>
<dbReference type="SUPFAM" id="SSF161098">
    <property type="entry name" value="MetI-like"/>
    <property type="match status" value="1"/>
</dbReference>
<gene>
    <name evidence="10" type="ORF">G4D61_04990</name>
    <name evidence="9" type="ORF">NG54_10080</name>
</gene>
<dbReference type="InterPro" id="IPR025966">
    <property type="entry name" value="OppC_N"/>
</dbReference>
<dbReference type="GO" id="GO:0071916">
    <property type="term" value="F:dipeptide transmembrane transporter activity"/>
    <property type="evidence" value="ECO:0007669"/>
    <property type="project" value="TreeGrafter"/>
</dbReference>
<dbReference type="CDD" id="cd06261">
    <property type="entry name" value="TM_PBP2"/>
    <property type="match status" value="1"/>
</dbReference>
<comment type="subcellular location">
    <subcellularLocation>
        <location evidence="1 7">Cell membrane</location>
        <topology evidence="1 7">Multi-pass membrane protein</topology>
    </subcellularLocation>
</comment>
<reference evidence="10" key="2">
    <citation type="submission" date="2020-02" db="EMBL/GenBank/DDBJ databases">
        <authorList>
            <person name="Feng H."/>
        </authorList>
    </citation>
    <scope>NUCLEOTIDE SEQUENCE [LARGE SCALE GENOMIC DNA]</scope>
    <source>
        <strain evidence="10">Gsoil 114</strain>
    </source>
</reference>
<feature type="transmembrane region" description="Helical" evidence="7">
    <location>
        <begin position="258"/>
        <end position="280"/>
    </location>
</feature>